<evidence type="ECO:0000256" key="1">
    <source>
        <dbReference type="SAM" id="SignalP"/>
    </source>
</evidence>
<dbReference type="GO" id="GO:0004867">
    <property type="term" value="F:serine-type endopeptidase inhibitor activity"/>
    <property type="evidence" value="ECO:0007669"/>
    <property type="project" value="InterPro"/>
</dbReference>
<dbReference type="SUPFAM" id="SSF57262">
    <property type="entry name" value="Leech antihemostatic proteins"/>
    <property type="match status" value="2"/>
</dbReference>
<dbReference type="AlphaFoldDB" id="D2VV34"/>
<evidence type="ECO:0000313" key="4">
    <source>
        <dbReference type="Proteomes" id="UP000006671"/>
    </source>
</evidence>
<protein>
    <submittedName>
        <fullName evidence="3">Predicted protein</fullName>
    </submittedName>
</protein>
<keyword evidence="4" id="KW-1185">Reference proteome</keyword>
<organism evidence="4">
    <name type="scientific">Naegleria gruberi</name>
    <name type="common">Amoeba</name>
    <dbReference type="NCBI Taxonomy" id="5762"/>
    <lineage>
        <taxon>Eukaryota</taxon>
        <taxon>Discoba</taxon>
        <taxon>Heterolobosea</taxon>
        <taxon>Tetramitia</taxon>
        <taxon>Eutetramitia</taxon>
        <taxon>Vahlkampfiidae</taxon>
        <taxon>Naegleria</taxon>
    </lineage>
</organism>
<dbReference type="Pfam" id="PF02822">
    <property type="entry name" value="Antistasin"/>
    <property type="match status" value="2"/>
</dbReference>
<feature type="domain" description="Antistasin-like" evidence="2">
    <location>
        <begin position="35"/>
        <end position="61"/>
    </location>
</feature>
<feature type="domain" description="Antistasin-like" evidence="2">
    <location>
        <begin position="66"/>
        <end position="92"/>
    </location>
</feature>
<dbReference type="OMA" id="GCQIACD"/>
<reference evidence="3 4" key="1">
    <citation type="journal article" date="2010" name="Cell">
        <title>The genome of Naegleria gruberi illuminates early eukaryotic versatility.</title>
        <authorList>
            <person name="Fritz-Laylin L.K."/>
            <person name="Prochnik S.E."/>
            <person name="Ginger M.L."/>
            <person name="Dacks J.B."/>
            <person name="Carpenter M.L."/>
            <person name="Field M.C."/>
            <person name="Kuo A."/>
            <person name="Paredez A."/>
            <person name="Chapman J."/>
            <person name="Pham J."/>
            <person name="Shu S."/>
            <person name="Neupane R."/>
            <person name="Cipriano M."/>
            <person name="Mancuso J."/>
            <person name="Tu H."/>
            <person name="Salamov A."/>
            <person name="Lindquist E."/>
            <person name="Shapiro H."/>
            <person name="Lucas S."/>
            <person name="Grigoriev I.V."/>
            <person name="Cande W.Z."/>
            <person name="Fulton C."/>
            <person name="Rokhsar D.S."/>
            <person name="Dawson S.C."/>
        </authorList>
    </citation>
    <scope>NUCLEOTIDE SEQUENCE [LARGE SCALE GENOMIC DNA]</scope>
    <source>
        <strain evidence="3 4">NEG-M</strain>
    </source>
</reference>
<evidence type="ECO:0000313" key="3">
    <source>
        <dbReference type="EMBL" id="EFC39425.1"/>
    </source>
</evidence>
<sequence>MKIFQTLLILCILSVWFHQISAFPIKPPNHRTSSCRNIYCLIPCRYGYKVDRFGCQIACDCNPAPCRVYNCLVACPHGYKVDENGCQVACDCKESANESTPCENEAEASYLA</sequence>
<dbReference type="RefSeq" id="XP_002672169.1">
    <property type="nucleotide sequence ID" value="XM_002672123.1"/>
</dbReference>
<dbReference type="GeneID" id="8853572"/>
<dbReference type="VEuPathDB" id="AmoebaDB:NAEGRDRAFT_72876"/>
<gene>
    <name evidence="3" type="ORF">NAEGRDRAFT_72876</name>
</gene>
<dbReference type="EMBL" id="GG738900">
    <property type="protein sequence ID" value="EFC39425.1"/>
    <property type="molecule type" value="Genomic_DNA"/>
</dbReference>
<dbReference type="InterPro" id="IPR004094">
    <property type="entry name" value="Antistasin-like"/>
</dbReference>
<keyword evidence="1" id="KW-0732">Signal</keyword>
<dbReference type="InParanoid" id="D2VV34"/>
<dbReference type="Gene3D" id="2.10.22.10">
    <property type="entry name" value="Antistasin, domain 1"/>
    <property type="match status" value="2"/>
</dbReference>
<feature type="signal peptide" evidence="1">
    <location>
        <begin position="1"/>
        <end position="22"/>
    </location>
</feature>
<evidence type="ECO:0000259" key="2">
    <source>
        <dbReference type="PROSITE" id="PS51252"/>
    </source>
</evidence>
<dbReference type="OrthoDB" id="10021323at2759"/>
<dbReference type="PROSITE" id="PS51252">
    <property type="entry name" value="ANTISTASIN"/>
    <property type="match status" value="2"/>
</dbReference>
<feature type="chain" id="PRO_5003037940" evidence="1">
    <location>
        <begin position="23"/>
        <end position="112"/>
    </location>
</feature>
<dbReference type="Proteomes" id="UP000006671">
    <property type="component" value="Unassembled WGS sequence"/>
</dbReference>
<dbReference type="InterPro" id="IPR011061">
    <property type="entry name" value="Hirudin/antistatin"/>
</dbReference>
<dbReference type="KEGG" id="ngr:NAEGRDRAFT_72876"/>
<accession>D2VV34</accession>
<name>D2VV34_NAEGR</name>
<proteinExistence type="predicted"/>